<dbReference type="EMBL" id="ML120359">
    <property type="protein sequence ID" value="RPB04131.1"/>
    <property type="molecule type" value="Genomic_DNA"/>
</dbReference>
<name>A0A3N4K6R1_9PEZI</name>
<keyword evidence="2" id="KW-1185">Reference proteome</keyword>
<organism evidence="1 2">
    <name type="scientific">Choiromyces venosus 120613-1</name>
    <dbReference type="NCBI Taxonomy" id="1336337"/>
    <lineage>
        <taxon>Eukaryota</taxon>
        <taxon>Fungi</taxon>
        <taxon>Dikarya</taxon>
        <taxon>Ascomycota</taxon>
        <taxon>Pezizomycotina</taxon>
        <taxon>Pezizomycetes</taxon>
        <taxon>Pezizales</taxon>
        <taxon>Tuberaceae</taxon>
        <taxon>Choiromyces</taxon>
    </lineage>
</organism>
<dbReference type="Proteomes" id="UP000276215">
    <property type="component" value="Unassembled WGS sequence"/>
</dbReference>
<evidence type="ECO:0000313" key="1">
    <source>
        <dbReference type="EMBL" id="RPB04131.1"/>
    </source>
</evidence>
<proteinExistence type="predicted"/>
<evidence type="ECO:0000313" key="2">
    <source>
        <dbReference type="Proteomes" id="UP000276215"/>
    </source>
</evidence>
<protein>
    <submittedName>
        <fullName evidence="1">Uncharacterized protein</fullName>
    </submittedName>
</protein>
<dbReference type="AlphaFoldDB" id="A0A3N4K6R1"/>
<reference evidence="1 2" key="1">
    <citation type="journal article" date="2018" name="Nat. Ecol. Evol.">
        <title>Pezizomycetes genomes reveal the molecular basis of ectomycorrhizal truffle lifestyle.</title>
        <authorList>
            <person name="Murat C."/>
            <person name="Payen T."/>
            <person name="Noel B."/>
            <person name="Kuo A."/>
            <person name="Morin E."/>
            <person name="Chen J."/>
            <person name="Kohler A."/>
            <person name="Krizsan K."/>
            <person name="Balestrini R."/>
            <person name="Da Silva C."/>
            <person name="Montanini B."/>
            <person name="Hainaut M."/>
            <person name="Levati E."/>
            <person name="Barry K.W."/>
            <person name="Belfiori B."/>
            <person name="Cichocki N."/>
            <person name="Clum A."/>
            <person name="Dockter R.B."/>
            <person name="Fauchery L."/>
            <person name="Guy J."/>
            <person name="Iotti M."/>
            <person name="Le Tacon F."/>
            <person name="Lindquist E.A."/>
            <person name="Lipzen A."/>
            <person name="Malagnac F."/>
            <person name="Mello A."/>
            <person name="Molinier V."/>
            <person name="Miyauchi S."/>
            <person name="Poulain J."/>
            <person name="Riccioni C."/>
            <person name="Rubini A."/>
            <person name="Sitrit Y."/>
            <person name="Splivallo R."/>
            <person name="Traeger S."/>
            <person name="Wang M."/>
            <person name="Zifcakova L."/>
            <person name="Wipf D."/>
            <person name="Zambonelli A."/>
            <person name="Paolocci F."/>
            <person name="Nowrousian M."/>
            <person name="Ottonello S."/>
            <person name="Baldrian P."/>
            <person name="Spatafora J.W."/>
            <person name="Henrissat B."/>
            <person name="Nagy L.G."/>
            <person name="Aury J.M."/>
            <person name="Wincker P."/>
            <person name="Grigoriev I.V."/>
            <person name="Bonfante P."/>
            <person name="Martin F.M."/>
        </authorList>
    </citation>
    <scope>NUCLEOTIDE SEQUENCE [LARGE SCALE GENOMIC DNA]</scope>
    <source>
        <strain evidence="1 2">120613-1</strain>
    </source>
</reference>
<accession>A0A3N4K6R1</accession>
<sequence>MNKQLSLRLRLIPPDHMPINSKPCYAKTMSLSNQLEKLKQRNVPPTASCGLLLLLLLLPQYSTVVFPAIVVTYPW</sequence>
<gene>
    <name evidence="1" type="ORF">L873DRAFT_1799578</name>
</gene>